<evidence type="ECO:0000313" key="1">
    <source>
        <dbReference type="EMBL" id="SFZ80518.1"/>
    </source>
</evidence>
<keyword evidence="2" id="KW-1185">Reference proteome</keyword>
<accession>A0A2H1E6Y0</accession>
<dbReference type="Proteomes" id="UP000231564">
    <property type="component" value="Chromosome MARIT"/>
</dbReference>
<dbReference type="KEGG" id="tmar:MARIT_0637"/>
<reference evidence="1 2" key="1">
    <citation type="submission" date="2016-11" db="EMBL/GenBank/DDBJ databases">
        <authorList>
            <person name="Jaros S."/>
            <person name="Januszkiewicz K."/>
            <person name="Wedrychowicz H."/>
        </authorList>
    </citation>
    <scope>NUCLEOTIDE SEQUENCE [LARGE SCALE GENOMIC DNA]</scope>
    <source>
        <strain evidence="1">NCIMB 2154T</strain>
    </source>
</reference>
<evidence type="ECO:0008006" key="3">
    <source>
        <dbReference type="Google" id="ProtNLM"/>
    </source>
</evidence>
<gene>
    <name evidence="1" type="ORF">MARIT_0637</name>
</gene>
<dbReference type="RefSeq" id="WP_100210721.1">
    <property type="nucleotide sequence ID" value="NZ_CP138495.1"/>
</dbReference>
<dbReference type="AlphaFoldDB" id="A0A2H1E6Y0"/>
<name>A0A2H1E6Y0_9FLAO</name>
<organism evidence="1 2">
    <name type="scientific">Tenacibaculum maritimum NCIMB 2154</name>
    <dbReference type="NCBI Taxonomy" id="1349785"/>
    <lineage>
        <taxon>Bacteria</taxon>
        <taxon>Pseudomonadati</taxon>
        <taxon>Bacteroidota</taxon>
        <taxon>Flavobacteriia</taxon>
        <taxon>Flavobacteriales</taxon>
        <taxon>Flavobacteriaceae</taxon>
        <taxon>Tenacibaculum</taxon>
    </lineage>
</organism>
<dbReference type="GeneID" id="47722226"/>
<sequence length="154" mass="18164">MELKYMKQLKDTPNLSSRIPLKGLEIETVIEIRKLFNEGKKFPLAFEEYLNIGGESEATGMVFEWDDFEQLREDCEESLEYTGYKMDRPYFVFDQLDGQYSIFFLDEDTEDPNVYILDPSGAYEGNEPFLKDVKYTFSKMINDAIYRRLNNIPL</sequence>
<dbReference type="EMBL" id="LT634361">
    <property type="protein sequence ID" value="SFZ80518.1"/>
    <property type="molecule type" value="Genomic_DNA"/>
</dbReference>
<proteinExistence type="predicted"/>
<evidence type="ECO:0000313" key="2">
    <source>
        <dbReference type="Proteomes" id="UP000231564"/>
    </source>
</evidence>
<dbReference type="OrthoDB" id="1189226at2"/>
<protein>
    <recommendedName>
        <fullName evidence="3">Knr4/Smi1-like domain-containing protein</fullName>
    </recommendedName>
</protein>